<evidence type="ECO:0000256" key="3">
    <source>
        <dbReference type="SAM" id="Phobius"/>
    </source>
</evidence>
<comment type="similarity">
    <text evidence="1 2">Belongs to the BioY family.</text>
</comment>
<keyword evidence="2" id="KW-0813">Transport</keyword>
<evidence type="ECO:0000256" key="2">
    <source>
        <dbReference type="PIRNR" id="PIRNR016661"/>
    </source>
</evidence>
<dbReference type="Pfam" id="PF02632">
    <property type="entry name" value="BioY"/>
    <property type="match status" value="1"/>
</dbReference>
<dbReference type="Gene3D" id="1.10.1760.20">
    <property type="match status" value="1"/>
</dbReference>
<keyword evidence="3" id="KW-1133">Transmembrane helix</keyword>
<feature type="transmembrane region" description="Helical" evidence="3">
    <location>
        <begin position="148"/>
        <end position="174"/>
    </location>
</feature>
<accession>A0A316A124</accession>
<dbReference type="OrthoDB" id="9803495at2"/>
<gene>
    <name evidence="4" type="ORF">SAMN05216529_1029</name>
</gene>
<feature type="transmembrane region" description="Helical" evidence="3">
    <location>
        <begin position="94"/>
        <end position="112"/>
    </location>
</feature>
<keyword evidence="5" id="KW-1185">Reference proteome</keyword>
<evidence type="ECO:0000313" key="4">
    <source>
        <dbReference type="EMBL" id="SUQ12795.1"/>
    </source>
</evidence>
<organism evidence="4 5">
    <name type="scientific">Faecalicatena contorta</name>
    <dbReference type="NCBI Taxonomy" id="39482"/>
    <lineage>
        <taxon>Bacteria</taxon>
        <taxon>Bacillati</taxon>
        <taxon>Bacillota</taxon>
        <taxon>Clostridia</taxon>
        <taxon>Lachnospirales</taxon>
        <taxon>Lachnospiraceae</taxon>
        <taxon>Faecalicatena</taxon>
    </lineage>
</organism>
<reference evidence="5" key="1">
    <citation type="submission" date="2017-07" db="EMBL/GenBank/DDBJ databases">
        <authorList>
            <person name="Varghese N."/>
            <person name="Submissions S."/>
        </authorList>
    </citation>
    <scope>NUCLEOTIDE SEQUENCE [LARGE SCALE GENOMIC DNA]</scope>
    <source>
        <strain evidence="5">NLAE-zl-C134</strain>
    </source>
</reference>
<sequence>MKIPSSNTPSISVKHLTLTGVMTAVICILGPLSIPLPMSPVPITFTNLAIYLAAFVLGMKFGTISYIIYLLLGAVGLPVFSSFSGGLGKLAGPTGGYLIGFIFMALIAGFFIESFPGKLSFSVIGMAAGAAVCYLLGTLWLARQMNLTFIAAFSVGVIPYLAGDLIKIIIAALLGPKLRAAVLRLS</sequence>
<name>A0A316A124_9FIRM</name>
<proteinExistence type="inferred from homology"/>
<dbReference type="Proteomes" id="UP000254051">
    <property type="component" value="Unassembled WGS sequence"/>
</dbReference>
<dbReference type="PANTHER" id="PTHR34295">
    <property type="entry name" value="BIOTIN TRANSPORTER BIOY"/>
    <property type="match status" value="1"/>
</dbReference>
<keyword evidence="2" id="KW-1003">Cell membrane</keyword>
<keyword evidence="3" id="KW-0812">Transmembrane</keyword>
<evidence type="ECO:0000256" key="1">
    <source>
        <dbReference type="ARBA" id="ARBA00010692"/>
    </source>
</evidence>
<dbReference type="EMBL" id="UHJJ01000002">
    <property type="protein sequence ID" value="SUQ12795.1"/>
    <property type="molecule type" value="Genomic_DNA"/>
</dbReference>
<dbReference type="GO" id="GO:0005886">
    <property type="term" value="C:plasma membrane"/>
    <property type="evidence" value="ECO:0007669"/>
    <property type="project" value="UniProtKB-SubCell"/>
</dbReference>
<dbReference type="PIRSF" id="PIRSF016661">
    <property type="entry name" value="BioY"/>
    <property type="match status" value="1"/>
</dbReference>
<dbReference type="InterPro" id="IPR003784">
    <property type="entry name" value="BioY"/>
</dbReference>
<feature type="transmembrane region" description="Helical" evidence="3">
    <location>
        <begin position="119"/>
        <end position="142"/>
    </location>
</feature>
<feature type="transmembrane region" description="Helical" evidence="3">
    <location>
        <begin position="12"/>
        <end position="34"/>
    </location>
</feature>
<dbReference type="RefSeq" id="WP_109708829.1">
    <property type="nucleotide sequence ID" value="NZ_QGDS01000002.1"/>
</dbReference>
<comment type="subcellular location">
    <subcellularLocation>
        <location evidence="2">Cell membrane</location>
        <topology evidence="2">Multi-pass membrane protein</topology>
    </subcellularLocation>
</comment>
<evidence type="ECO:0000313" key="5">
    <source>
        <dbReference type="Proteomes" id="UP000254051"/>
    </source>
</evidence>
<dbReference type="GO" id="GO:0015225">
    <property type="term" value="F:biotin transmembrane transporter activity"/>
    <property type="evidence" value="ECO:0007669"/>
    <property type="project" value="UniProtKB-UniRule"/>
</dbReference>
<dbReference type="AlphaFoldDB" id="A0A316A124"/>
<dbReference type="PANTHER" id="PTHR34295:SF1">
    <property type="entry name" value="BIOTIN TRANSPORTER BIOY"/>
    <property type="match status" value="1"/>
</dbReference>
<protein>
    <recommendedName>
        <fullName evidence="2">Biotin transporter</fullName>
    </recommendedName>
</protein>
<feature type="transmembrane region" description="Helical" evidence="3">
    <location>
        <begin position="40"/>
        <end position="59"/>
    </location>
</feature>
<keyword evidence="2 3" id="KW-0472">Membrane</keyword>